<protein>
    <recommendedName>
        <fullName evidence="4">DNA-directed RNA polymerase subunit Rpo11</fullName>
        <ecNumber evidence="4">2.7.7.6</ecNumber>
    </recommendedName>
    <alternativeName>
        <fullName evidence="4">DNA-directed RNA polymerase subunit L</fullName>
    </alternativeName>
</protein>
<dbReference type="GO" id="GO:0006351">
    <property type="term" value="P:DNA-templated transcription"/>
    <property type="evidence" value="ECO:0007669"/>
    <property type="project" value="UniProtKB-UniRule"/>
</dbReference>
<dbReference type="EC" id="2.7.7.6" evidence="4"/>
<dbReference type="GO" id="GO:0046983">
    <property type="term" value="F:protein dimerization activity"/>
    <property type="evidence" value="ECO:0007669"/>
    <property type="project" value="InterPro"/>
</dbReference>
<dbReference type="InterPro" id="IPR036603">
    <property type="entry name" value="RBP11-like"/>
</dbReference>
<accession>A0A7C2ULU3</accession>
<gene>
    <name evidence="4" type="primary">rpo11</name>
    <name evidence="4" type="synonym">rpoL</name>
    <name evidence="6" type="ORF">ENO36_05100</name>
</gene>
<dbReference type="Pfam" id="PF13656">
    <property type="entry name" value="RNA_pol_L_2"/>
    <property type="match status" value="1"/>
</dbReference>
<evidence type="ECO:0000313" key="6">
    <source>
        <dbReference type="EMBL" id="HEU98210.1"/>
    </source>
</evidence>
<dbReference type="InterPro" id="IPR022905">
    <property type="entry name" value="Rpo11-like"/>
</dbReference>
<dbReference type="Proteomes" id="UP000885664">
    <property type="component" value="Unassembled WGS sequence"/>
</dbReference>
<evidence type="ECO:0000259" key="5">
    <source>
        <dbReference type="Pfam" id="PF13656"/>
    </source>
</evidence>
<comment type="caution">
    <text evidence="6">The sequence shown here is derived from an EMBL/GenBank/DDBJ whole genome shotgun (WGS) entry which is preliminary data.</text>
</comment>
<evidence type="ECO:0000256" key="3">
    <source>
        <dbReference type="ARBA" id="ARBA00025751"/>
    </source>
</evidence>
<keyword evidence="4" id="KW-0963">Cytoplasm</keyword>
<dbReference type="SUPFAM" id="SSF55257">
    <property type="entry name" value="RBP11-like subunits of RNA polymerase"/>
    <property type="match status" value="1"/>
</dbReference>
<comment type="subunit">
    <text evidence="4">Part of the RNA polymerase complex.</text>
</comment>
<dbReference type="Gene3D" id="3.30.1360.10">
    <property type="entry name" value="RNA polymerase, RBP11-like subunit"/>
    <property type="match status" value="1"/>
</dbReference>
<evidence type="ECO:0000256" key="2">
    <source>
        <dbReference type="ARBA" id="ARBA00023163"/>
    </source>
</evidence>
<comment type="function">
    <text evidence="4">DNA-dependent RNA polymerase (RNAP) catalyzes the transcription of DNA into RNA using the four ribonucleoside triphosphates as substrates.</text>
</comment>
<keyword evidence="2 4" id="KW-0804">Transcription</keyword>
<name>A0A7C2ULU3_9CREN</name>
<comment type="subcellular location">
    <subcellularLocation>
        <location evidence="4">Cytoplasm</location>
    </subcellularLocation>
</comment>
<dbReference type="GO" id="GO:0000428">
    <property type="term" value="C:DNA-directed RNA polymerase complex"/>
    <property type="evidence" value="ECO:0007669"/>
    <property type="project" value="UniProtKB-KW"/>
</dbReference>
<keyword evidence="4" id="KW-0808">Transferase</keyword>
<evidence type="ECO:0000256" key="4">
    <source>
        <dbReference type="HAMAP-Rule" id="MF_00261"/>
    </source>
</evidence>
<comment type="similarity">
    <text evidence="3 4">Belongs to the archaeal Rpo11/eukaryotic RPB11/RPC19 RNA polymerase subunit family.</text>
</comment>
<feature type="domain" description="DNA-directed RNA polymerase RBP11-like dimerisation" evidence="5">
    <location>
        <begin position="16"/>
        <end position="87"/>
    </location>
</feature>
<dbReference type="InterPro" id="IPR008193">
    <property type="entry name" value="RNA_pol_Rpb11_13-16kDa_CS"/>
</dbReference>
<dbReference type="EMBL" id="DSFE01000106">
    <property type="protein sequence ID" value="HEU98210.1"/>
    <property type="molecule type" value="Genomic_DNA"/>
</dbReference>
<dbReference type="PANTHER" id="PTHR13946:SF28">
    <property type="entry name" value="DNA-DIRECTED RNA POLYMERASES I AND III SUBUNIT RPAC2"/>
    <property type="match status" value="1"/>
</dbReference>
<keyword evidence="4" id="KW-0548">Nucleotidyltransferase</keyword>
<dbReference type="AlphaFoldDB" id="A0A7C2ULU3"/>
<reference evidence="6" key="1">
    <citation type="journal article" date="2020" name="mSystems">
        <title>Genome- and Community-Level Interaction Insights into Carbon Utilization and Element Cycling Functions of Hydrothermarchaeota in Hydrothermal Sediment.</title>
        <authorList>
            <person name="Zhou Z."/>
            <person name="Liu Y."/>
            <person name="Xu W."/>
            <person name="Pan J."/>
            <person name="Luo Z.H."/>
            <person name="Li M."/>
        </authorList>
    </citation>
    <scope>NUCLEOTIDE SEQUENCE [LARGE SCALE GENOMIC DNA]</scope>
    <source>
        <strain evidence="6">SpSt-1259</strain>
    </source>
</reference>
<keyword evidence="1 4" id="KW-0240">DNA-directed RNA polymerase</keyword>
<dbReference type="InterPro" id="IPR009025">
    <property type="entry name" value="RBP11-like_dimer"/>
</dbReference>
<comment type="catalytic activity">
    <reaction evidence="4">
        <text>RNA(n) + a ribonucleoside 5'-triphosphate = RNA(n+1) + diphosphate</text>
        <dbReference type="Rhea" id="RHEA:21248"/>
        <dbReference type="Rhea" id="RHEA-COMP:14527"/>
        <dbReference type="Rhea" id="RHEA-COMP:17342"/>
        <dbReference type="ChEBI" id="CHEBI:33019"/>
        <dbReference type="ChEBI" id="CHEBI:61557"/>
        <dbReference type="ChEBI" id="CHEBI:140395"/>
        <dbReference type="EC" id="2.7.7.6"/>
    </reaction>
</comment>
<dbReference type="GO" id="GO:0005737">
    <property type="term" value="C:cytoplasm"/>
    <property type="evidence" value="ECO:0007669"/>
    <property type="project" value="UniProtKB-SubCell"/>
</dbReference>
<dbReference type="CDD" id="cd06927">
    <property type="entry name" value="RNAP_L"/>
    <property type="match status" value="1"/>
</dbReference>
<evidence type="ECO:0000256" key="1">
    <source>
        <dbReference type="ARBA" id="ARBA00022478"/>
    </source>
</evidence>
<organism evidence="6">
    <name type="scientific">Fervidicoccus fontis</name>
    <dbReference type="NCBI Taxonomy" id="683846"/>
    <lineage>
        <taxon>Archaea</taxon>
        <taxon>Thermoproteota</taxon>
        <taxon>Thermoprotei</taxon>
        <taxon>Fervidicoccales</taxon>
        <taxon>Fervidicoccaceae</taxon>
        <taxon>Fervidicoccus</taxon>
    </lineage>
</organism>
<dbReference type="GO" id="GO:0003899">
    <property type="term" value="F:DNA-directed RNA polymerase activity"/>
    <property type="evidence" value="ECO:0007669"/>
    <property type="project" value="UniProtKB-UniRule"/>
</dbReference>
<dbReference type="GO" id="GO:0003677">
    <property type="term" value="F:DNA binding"/>
    <property type="evidence" value="ECO:0007669"/>
    <property type="project" value="InterPro"/>
</dbReference>
<dbReference type="HAMAP" id="MF_00261">
    <property type="entry name" value="RNApol_arch_Rpo11"/>
    <property type="match status" value="1"/>
</dbReference>
<dbReference type="PROSITE" id="PS01154">
    <property type="entry name" value="RNA_POL_L_13KD"/>
    <property type="match status" value="1"/>
</dbReference>
<dbReference type="PANTHER" id="PTHR13946">
    <property type="entry name" value="DNA-DIRECTED RNA POLYMERASE I,II,III"/>
    <property type="match status" value="1"/>
</dbReference>
<proteinExistence type="inferred from homology"/>
<sequence>MPGDLKYNVKKRTDTEIELEIIGEDHTLGNLLAKRILEEKGVLMSYYRIEHPLKESIILYVKTDGSITPLEAIRRALRNTISQIDSIGAEIDSKLKEAKA</sequence>